<name>A0A0E0EWN8_9ORYZ</name>
<dbReference type="Proteomes" id="UP000008021">
    <property type="component" value="Chromosome 10"/>
</dbReference>
<dbReference type="HOGENOM" id="CLU_2112760_0_0_1"/>
<reference evidence="2" key="1">
    <citation type="submission" date="2015-04" db="UniProtKB">
        <authorList>
            <consortium name="EnsemblPlants"/>
        </authorList>
    </citation>
    <scope>IDENTIFICATION</scope>
</reference>
<proteinExistence type="predicted"/>
<organism evidence="2">
    <name type="scientific">Oryza meridionalis</name>
    <dbReference type="NCBI Taxonomy" id="40149"/>
    <lineage>
        <taxon>Eukaryota</taxon>
        <taxon>Viridiplantae</taxon>
        <taxon>Streptophyta</taxon>
        <taxon>Embryophyta</taxon>
        <taxon>Tracheophyta</taxon>
        <taxon>Spermatophyta</taxon>
        <taxon>Magnoliopsida</taxon>
        <taxon>Liliopsida</taxon>
        <taxon>Poales</taxon>
        <taxon>Poaceae</taxon>
        <taxon>BOP clade</taxon>
        <taxon>Oryzoideae</taxon>
        <taxon>Oryzeae</taxon>
        <taxon>Oryzinae</taxon>
        <taxon>Oryza</taxon>
    </lineage>
</organism>
<evidence type="ECO:0000313" key="3">
    <source>
        <dbReference type="Proteomes" id="UP000008021"/>
    </source>
</evidence>
<evidence type="ECO:0000313" key="2">
    <source>
        <dbReference type="EnsemblPlants" id="OMERI10G04340.1"/>
    </source>
</evidence>
<protein>
    <submittedName>
        <fullName evidence="2">Uncharacterized protein</fullName>
    </submittedName>
</protein>
<dbReference type="EnsemblPlants" id="OMERI10G04340.1">
    <property type="protein sequence ID" value="OMERI10G04340.1"/>
    <property type="gene ID" value="OMERI10G04340"/>
</dbReference>
<keyword evidence="3" id="KW-1185">Reference proteome</keyword>
<accession>A0A0E0EWN8</accession>
<dbReference type="AlphaFoldDB" id="A0A0E0EWN8"/>
<dbReference type="Gramene" id="OMERI10G04340.1">
    <property type="protein sequence ID" value="OMERI10G04340.1"/>
    <property type="gene ID" value="OMERI10G04340"/>
</dbReference>
<reference evidence="2" key="2">
    <citation type="submission" date="2018-05" db="EMBL/GenBank/DDBJ databases">
        <title>OmerRS3 (Oryza meridionalis Reference Sequence Version 3).</title>
        <authorList>
            <person name="Zhang J."/>
            <person name="Kudrna D."/>
            <person name="Lee S."/>
            <person name="Talag J."/>
            <person name="Welchert J."/>
            <person name="Wing R.A."/>
        </authorList>
    </citation>
    <scope>NUCLEOTIDE SEQUENCE [LARGE SCALE GENOMIC DNA]</scope>
    <source>
        <strain evidence="2">cv. OR44</strain>
    </source>
</reference>
<evidence type="ECO:0000256" key="1">
    <source>
        <dbReference type="SAM" id="MobiDB-lite"/>
    </source>
</evidence>
<sequence>MTGRQLPLADLLLRCSPSYSLSPSALPHRGEFIFPLSPLPPPLSHHRHHHRRPELSSLCCRSSHLLLLLCLTPPSPDARRPGTSSATNVADPRPLEHRRPTLSLSSVTRLEGEEK</sequence>
<feature type="region of interest" description="Disordered" evidence="1">
    <location>
        <begin position="74"/>
        <end position="115"/>
    </location>
</feature>